<feature type="transmembrane region" description="Helical" evidence="1">
    <location>
        <begin position="242"/>
        <end position="260"/>
    </location>
</feature>
<accession>A0A7J9PGD2</accession>
<sequence length="559" mass="64958">MGSVNHILSGGNPFESSSMVGGLPGYLALYGILCAGFCKLCSLDAFNGMIYFSLTIFAFGSFIWYYTFKRIFKDEWTSVIGVVLTNGISMYPILKYTEFTIQIMIPLFILAIYLVFTSKKSFNYAFLGLIYGLLAISHNIAFVGATLIIATFLIYEICKKYSSDKINGLREYFKENLKNFGVFFIFGLPISILYWYRPLFVYKLHQVNNFMIWGVSLNWYNSDVQIEFIFDVLRSLINVDSLYSALVSVFLINGLVQMYKTRTNSQCKFLKIFGIGCIFATFSYFITIPLLNMHFFPNYMSKFYLVTLCSMICIYGLNSLKNTKIIKNHHLRMNLGFTSLFILLMVLTSNIFVSNMDDWSVAGKNPFPNSQISLYNYLLENTSSEDTILSTKGLSYFIIGTSGRKLLVNHWAQQNDPYLDLSERDIDAAIILYGNNTEKKLELIEKYNVKYIYWDYRWNSTEYQFVNGSETPKDPLIAFYKEKYKKQLEEYGIKYTEKTWWVDIYQRNAQTLDLLMISPENYRNSIKPWTTDLDPYLEEVWNYSSDGQKVAILYKLNIE</sequence>
<keyword evidence="1" id="KW-0472">Membrane</keyword>
<feature type="transmembrane region" description="Helical" evidence="1">
    <location>
        <begin position="176"/>
        <end position="196"/>
    </location>
</feature>
<dbReference type="RefSeq" id="WP_309500985.1">
    <property type="nucleotide sequence ID" value="NZ_JACDUL010000002.1"/>
</dbReference>
<reference evidence="2 3" key="1">
    <citation type="submission" date="2020-07" db="EMBL/GenBank/DDBJ databases">
        <title>Genomic Encyclopedia of Type Strains, Phase IV (KMG-V): Genome sequencing to study the core and pangenomes of soil and plant-associated prokaryotes.</title>
        <authorList>
            <person name="Whitman W."/>
        </authorList>
    </citation>
    <scope>NUCLEOTIDE SEQUENCE [LARGE SCALE GENOMIC DNA]</scope>
    <source>
        <strain evidence="2 3">C8</strain>
    </source>
</reference>
<protein>
    <recommendedName>
        <fullName evidence="4">Glycosyltransferase RgtA/B/C/D-like domain-containing protein</fullName>
    </recommendedName>
</protein>
<evidence type="ECO:0000256" key="1">
    <source>
        <dbReference type="SAM" id="Phobius"/>
    </source>
</evidence>
<keyword evidence="1" id="KW-1133">Transmembrane helix</keyword>
<dbReference type="EMBL" id="JACDUL010000002">
    <property type="protein sequence ID" value="MBA2861806.1"/>
    <property type="molecule type" value="Genomic_DNA"/>
</dbReference>
<feature type="transmembrane region" description="Helical" evidence="1">
    <location>
        <begin position="20"/>
        <end position="38"/>
    </location>
</feature>
<evidence type="ECO:0000313" key="3">
    <source>
        <dbReference type="Proteomes" id="UP000533207"/>
    </source>
</evidence>
<feature type="transmembrane region" description="Helical" evidence="1">
    <location>
        <begin position="272"/>
        <end position="291"/>
    </location>
</feature>
<organism evidence="2 3">
    <name type="scientific">Methanococcus maripaludis</name>
    <name type="common">Methanococcus deltae</name>
    <dbReference type="NCBI Taxonomy" id="39152"/>
    <lineage>
        <taxon>Archaea</taxon>
        <taxon>Methanobacteriati</taxon>
        <taxon>Methanobacteriota</taxon>
        <taxon>Methanomada group</taxon>
        <taxon>Methanococci</taxon>
        <taxon>Methanococcales</taxon>
        <taxon>Methanococcaceae</taxon>
        <taxon>Methanococcus</taxon>
    </lineage>
</organism>
<feature type="transmembrane region" description="Helical" evidence="1">
    <location>
        <begin position="99"/>
        <end position="116"/>
    </location>
</feature>
<evidence type="ECO:0000313" key="2">
    <source>
        <dbReference type="EMBL" id="MBA2861806.1"/>
    </source>
</evidence>
<feature type="transmembrane region" description="Helical" evidence="1">
    <location>
        <begin position="45"/>
        <end position="64"/>
    </location>
</feature>
<gene>
    <name evidence="2" type="ORF">HNP90_000685</name>
</gene>
<dbReference type="Proteomes" id="UP000533207">
    <property type="component" value="Unassembled WGS sequence"/>
</dbReference>
<keyword evidence="1" id="KW-0812">Transmembrane</keyword>
<feature type="transmembrane region" description="Helical" evidence="1">
    <location>
        <begin position="122"/>
        <end position="155"/>
    </location>
</feature>
<feature type="transmembrane region" description="Helical" evidence="1">
    <location>
        <begin position="76"/>
        <end position="94"/>
    </location>
</feature>
<feature type="transmembrane region" description="Helical" evidence="1">
    <location>
        <begin position="332"/>
        <end position="353"/>
    </location>
</feature>
<comment type="caution">
    <text evidence="2">The sequence shown here is derived from an EMBL/GenBank/DDBJ whole genome shotgun (WGS) entry which is preliminary data.</text>
</comment>
<feature type="transmembrane region" description="Helical" evidence="1">
    <location>
        <begin position="303"/>
        <end position="320"/>
    </location>
</feature>
<name>A0A7J9PGD2_METMI</name>
<dbReference type="AlphaFoldDB" id="A0A7J9PGD2"/>
<evidence type="ECO:0008006" key="4">
    <source>
        <dbReference type="Google" id="ProtNLM"/>
    </source>
</evidence>
<proteinExistence type="predicted"/>